<dbReference type="EMBL" id="SZPZ01000004">
    <property type="protein sequence ID" value="TKK76210.1"/>
    <property type="molecule type" value="Genomic_DNA"/>
</dbReference>
<comment type="caution">
    <text evidence="2">The sequence shown here is derived from an EMBL/GenBank/DDBJ whole genome shotgun (WGS) entry which is preliminary data.</text>
</comment>
<gene>
    <name evidence="2" type="ORF">FDA38_27755</name>
</gene>
<dbReference type="OrthoDB" id="940913at2"/>
<evidence type="ECO:0000313" key="3">
    <source>
        <dbReference type="Proteomes" id="UP000305836"/>
    </source>
</evidence>
<dbReference type="AlphaFoldDB" id="A0A4U3LKU3"/>
<name>A0A4U3LKU3_9ACTN</name>
<keyword evidence="3" id="KW-1185">Reference proteome</keyword>
<evidence type="ECO:0000313" key="2">
    <source>
        <dbReference type="EMBL" id="TKK76210.1"/>
    </source>
</evidence>
<keyword evidence="1" id="KW-0472">Membrane</keyword>
<feature type="transmembrane region" description="Helical" evidence="1">
    <location>
        <begin position="207"/>
        <end position="227"/>
    </location>
</feature>
<protein>
    <submittedName>
        <fullName evidence="2">DUF4239 domain-containing protein</fullName>
    </submittedName>
</protein>
<feature type="transmembrane region" description="Helical" evidence="1">
    <location>
        <begin position="43"/>
        <end position="63"/>
    </location>
</feature>
<dbReference type="Pfam" id="PF14023">
    <property type="entry name" value="Bestrophin-like"/>
    <property type="match status" value="1"/>
</dbReference>
<dbReference type="Proteomes" id="UP000305836">
    <property type="component" value="Unassembled WGS sequence"/>
</dbReference>
<organism evidence="2 3">
    <name type="scientific">Kribbella jiaozuonensis</name>
    <dbReference type="NCBI Taxonomy" id="2575441"/>
    <lineage>
        <taxon>Bacteria</taxon>
        <taxon>Bacillati</taxon>
        <taxon>Actinomycetota</taxon>
        <taxon>Actinomycetes</taxon>
        <taxon>Propionibacteriales</taxon>
        <taxon>Kribbellaceae</taxon>
        <taxon>Kribbella</taxon>
    </lineage>
</organism>
<accession>A0A4U3LKU3</accession>
<reference evidence="2 3" key="1">
    <citation type="submission" date="2019-04" db="EMBL/GenBank/DDBJ databases">
        <title>Kribbella sp. NEAU-THZ 27 nov., a novel actinomycete isolated from soil.</title>
        <authorList>
            <person name="Duan L."/>
        </authorList>
    </citation>
    <scope>NUCLEOTIDE SEQUENCE [LARGE SCALE GENOMIC DNA]</scope>
    <source>
        <strain evidence="3">NEAU-THZ27</strain>
    </source>
</reference>
<dbReference type="InterPro" id="IPR025333">
    <property type="entry name" value="DUF4239"/>
</dbReference>
<keyword evidence="1" id="KW-0812">Transmembrane</keyword>
<dbReference type="RefSeq" id="WP_137257078.1">
    <property type="nucleotide sequence ID" value="NZ_JBHSPQ010000003.1"/>
</dbReference>
<sequence>MNLVWAALVSVLATAVTVTAMLLVRRRAPQGGHFSDGDRASGVFGVLATGFSVLLGFIIFLSFSSYDQSRTGAETEATIVAQQVQTAQFLPARTELTGELICYARSVAGVEWDALDTGTLGNSVNPWGVEMYRTISAVAPRTPVEQSAYDRWMDQTAAREQARIDRVHGAEGIIPAPVWLVLSVISVVIFGYLLFFADPAEGAVTQGLLMGSVTMVITLLLFLLVFFDHPHGDGVGRLQPTAMVRTIDQIDASLKLVGLHVTPPCDEHGSRR</sequence>
<evidence type="ECO:0000256" key="1">
    <source>
        <dbReference type="SAM" id="Phobius"/>
    </source>
</evidence>
<keyword evidence="1" id="KW-1133">Transmembrane helix</keyword>
<proteinExistence type="predicted"/>
<feature type="transmembrane region" description="Helical" evidence="1">
    <location>
        <begin position="173"/>
        <end position="195"/>
    </location>
</feature>